<reference evidence="2" key="2">
    <citation type="submission" date="2018-05" db="EMBL/GenBank/DDBJ databases">
        <title>OgluRS3 (Oryza glumaepatula Reference Sequence Version 3).</title>
        <authorList>
            <person name="Zhang J."/>
            <person name="Kudrna D."/>
            <person name="Lee S."/>
            <person name="Talag J."/>
            <person name="Welchert J."/>
            <person name="Wing R.A."/>
        </authorList>
    </citation>
    <scope>NUCLEOTIDE SEQUENCE [LARGE SCALE GENOMIC DNA]</scope>
</reference>
<name>A0A0E0A5W9_9ORYZ</name>
<feature type="region of interest" description="Disordered" evidence="1">
    <location>
        <begin position="182"/>
        <end position="240"/>
    </location>
</feature>
<dbReference type="Gramene" id="OGLUM06G05500.1">
    <property type="protein sequence ID" value="OGLUM06G05500.1"/>
    <property type="gene ID" value="OGLUM06G05500"/>
</dbReference>
<protein>
    <submittedName>
        <fullName evidence="2">Uncharacterized protein</fullName>
    </submittedName>
</protein>
<accession>A0A0E0A5W9</accession>
<feature type="region of interest" description="Disordered" evidence="1">
    <location>
        <begin position="30"/>
        <end position="131"/>
    </location>
</feature>
<evidence type="ECO:0000313" key="2">
    <source>
        <dbReference type="EnsemblPlants" id="OGLUM06G05500.1"/>
    </source>
</evidence>
<organism evidence="2">
    <name type="scientific">Oryza glumipatula</name>
    <dbReference type="NCBI Taxonomy" id="40148"/>
    <lineage>
        <taxon>Eukaryota</taxon>
        <taxon>Viridiplantae</taxon>
        <taxon>Streptophyta</taxon>
        <taxon>Embryophyta</taxon>
        <taxon>Tracheophyta</taxon>
        <taxon>Spermatophyta</taxon>
        <taxon>Magnoliopsida</taxon>
        <taxon>Liliopsida</taxon>
        <taxon>Poales</taxon>
        <taxon>Poaceae</taxon>
        <taxon>BOP clade</taxon>
        <taxon>Oryzoideae</taxon>
        <taxon>Oryzeae</taxon>
        <taxon>Oryzinae</taxon>
        <taxon>Oryza</taxon>
    </lineage>
</organism>
<dbReference type="AlphaFoldDB" id="A0A0E0A5W9"/>
<proteinExistence type="predicted"/>
<feature type="compositionally biased region" description="Basic and acidic residues" evidence="1">
    <location>
        <begin position="213"/>
        <end position="231"/>
    </location>
</feature>
<reference evidence="2" key="1">
    <citation type="submission" date="2015-04" db="UniProtKB">
        <authorList>
            <consortium name="EnsemblPlants"/>
        </authorList>
    </citation>
    <scope>IDENTIFICATION</scope>
</reference>
<sequence length="267" mass="28893">MQVLRHQAGITSGGKIERGGHTLRVSIVGKGTKCQCPPPPPPPASVLKLRGENEGWGSDHLITASPAPLPRTGPPAIRHRPLLDHHQQQQQHRKPDNETKASYDRRRPTSPAATEEGARSIPTSGVVRPPCPYARALGRRRRRAGLAWGGGFGVGLCGIWESVSPPRCGFALLFVARQEEAGDPLPRNTAGKLGGCSGGTRRRTDGPPPSPRETTKRDTKPAPGGERELTRRSKRRGVVLTPAERTGDLVVAVERYYIRPSKMNNAI</sequence>
<feature type="compositionally biased region" description="Basic and acidic residues" evidence="1">
    <location>
        <begin position="81"/>
        <end position="107"/>
    </location>
</feature>
<keyword evidence="3" id="KW-1185">Reference proteome</keyword>
<dbReference type="EnsemblPlants" id="OGLUM06G05500.1">
    <property type="protein sequence ID" value="OGLUM06G05500.1"/>
    <property type="gene ID" value="OGLUM06G05500"/>
</dbReference>
<dbReference type="Proteomes" id="UP000026961">
    <property type="component" value="Chromosome 6"/>
</dbReference>
<dbReference type="HOGENOM" id="CLU_1043423_0_0_1"/>
<evidence type="ECO:0000313" key="3">
    <source>
        <dbReference type="Proteomes" id="UP000026961"/>
    </source>
</evidence>
<evidence type="ECO:0000256" key="1">
    <source>
        <dbReference type="SAM" id="MobiDB-lite"/>
    </source>
</evidence>